<comment type="caution">
    <text evidence="2">The sequence shown here is derived from an EMBL/GenBank/DDBJ whole genome shotgun (WGS) entry which is preliminary data.</text>
</comment>
<name>M3AZA5_STRM1</name>
<reference evidence="2 3" key="1">
    <citation type="journal article" date="2013" name="Genome Announc.">
        <title>Whole-Genome Shotgun Assembly and Analysis of the Genome of Streptomyces mobaraensis DSM 40847, a Strain for Industrial Production of Microbial Transglutaminase.</title>
        <authorList>
            <person name="Yang H."/>
            <person name="He T."/>
            <person name="Wu W."/>
            <person name="Zhu W."/>
            <person name="Lu B."/>
            <person name="Sun W."/>
        </authorList>
    </citation>
    <scope>NUCLEOTIDE SEQUENCE [LARGE SCALE GENOMIC DNA]</scope>
    <source>
        <strain evidence="2 3">DSM 40847</strain>
    </source>
</reference>
<gene>
    <name evidence="2" type="ORF">H340_18616</name>
</gene>
<evidence type="ECO:0000256" key="1">
    <source>
        <dbReference type="SAM" id="SignalP"/>
    </source>
</evidence>
<dbReference type="AlphaFoldDB" id="M3AZA5"/>
<evidence type="ECO:0000313" key="3">
    <source>
        <dbReference type="Proteomes" id="UP000011740"/>
    </source>
</evidence>
<proteinExistence type="predicted"/>
<feature type="signal peptide" evidence="1">
    <location>
        <begin position="1"/>
        <end position="26"/>
    </location>
</feature>
<dbReference type="PATRIC" id="fig|1223523.3.peg.3806"/>
<dbReference type="RefSeq" id="WP_004947722.1">
    <property type="nucleotide sequence ID" value="NZ_AORZ01000060.1"/>
</dbReference>
<keyword evidence="1" id="KW-0732">Signal</keyword>
<accession>M3AZA5</accession>
<evidence type="ECO:0000313" key="2">
    <source>
        <dbReference type="EMBL" id="EME98997.1"/>
    </source>
</evidence>
<organism evidence="2 3">
    <name type="scientific">Streptomyces mobaraensis (strain ATCC 29032 / DSM 40847 / JCM 4168 / NBRC 13819 / NCIMB 11159 / IPCR 16-22)</name>
    <dbReference type="NCBI Taxonomy" id="1223523"/>
    <lineage>
        <taxon>Bacteria</taxon>
        <taxon>Bacillati</taxon>
        <taxon>Actinomycetota</taxon>
        <taxon>Actinomycetes</taxon>
        <taxon>Kitasatosporales</taxon>
        <taxon>Streptomycetaceae</taxon>
        <taxon>Streptomyces</taxon>
    </lineage>
</organism>
<dbReference type="EMBL" id="AORZ01000060">
    <property type="protein sequence ID" value="EME98997.1"/>
    <property type="molecule type" value="Genomic_DNA"/>
</dbReference>
<sequence length="128" mass="13542">MIRRRAIPRLLCAAVLVLGATGLSQTAPGTAGRAAARSMEPACPPPGGGTCYVEWFDFAGRRGIELSPEIGVCYNTSSAGAVRGTNMTNRTVHLWPSSDCVGSATALVASGRSWNDPSHTYFSFRPIR</sequence>
<feature type="chain" id="PRO_5038474896" evidence="1">
    <location>
        <begin position="27"/>
        <end position="128"/>
    </location>
</feature>
<dbReference type="STRING" id="1223523.H340_18616"/>
<dbReference type="Proteomes" id="UP000011740">
    <property type="component" value="Unassembled WGS sequence"/>
</dbReference>
<protein>
    <submittedName>
        <fullName evidence="2">Uncharacterized protein</fullName>
    </submittedName>
</protein>